<protein>
    <submittedName>
        <fullName evidence="1">Uncharacterized protein</fullName>
    </submittedName>
</protein>
<proteinExistence type="predicted"/>
<gene>
    <name evidence="1" type="ORF">QQ020_16655</name>
</gene>
<evidence type="ECO:0000313" key="2">
    <source>
        <dbReference type="Proteomes" id="UP001172083"/>
    </source>
</evidence>
<dbReference type="Proteomes" id="UP001172083">
    <property type="component" value="Unassembled WGS sequence"/>
</dbReference>
<reference evidence="1" key="1">
    <citation type="submission" date="2023-06" db="EMBL/GenBank/DDBJ databases">
        <title>Genomic of Agaribacillus aureum.</title>
        <authorList>
            <person name="Wang G."/>
        </authorList>
    </citation>
    <scope>NUCLEOTIDE SEQUENCE</scope>
    <source>
        <strain evidence="1">BMA12</strain>
    </source>
</reference>
<accession>A0ABT8L7G5</accession>
<keyword evidence="2" id="KW-1185">Reference proteome</keyword>
<comment type="caution">
    <text evidence="1">The sequence shown here is derived from an EMBL/GenBank/DDBJ whole genome shotgun (WGS) entry which is preliminary data.</text>
</comment>
<organism evidence="1 2">
    <name type="scientific">Agaribacillus aureus</name>
    <dbReference type="NCBI Taxonomy" id="3051825"/>
    <lineage>
        <taxon>Bacteria</taxon>
        <taxon>Pseudomonadati</taxon>
        <taxon>Bacteroidota</taxon>
        <taxon>Cytophagia</taxon>
        <taxon>Cytophagales</taxon>
        <taxon>Splendidivirgaceae</taxon>
        <taxon>Agaribacillus</taxon>
    </lineage>
</organism>
<evidence type="ECO:0000313" key="1">
    <source>
        <dbReference type="EMBL" id="MDN5213705.1"/>
    </source>
</evidence>
<dbReference type="Gene3D" id="3.20.20.80">
    <property type="entry name" value="Glycosidases"/>
    <property type="match status" value="1"/>
</dbReference>
<name>A0ABT8L7G5_9BACT</name>
<dbReference type="EMBL" id="JAUJEB010000003">
    <property type="protein sequence ID" value="MDN5213705.1"/>
    <property type="molecule type" value="Genomic_DNA"/>
</dbReference>
<dbReference type="RefSeq" id="WP_346759042.1">
    <property type="nucleotide sequence ID" value="NZ_JAUJEB010000003.1"/>
</dbReference>
<sequence>MKRRDFIALTSTGMVSSALNAYPVINPFSMDSIKWKKSSDGKLFHQVNCDGSPLVSSQQLGLLNVVVSVGEKKSAGNELMLNPGNNEGKVGGLRLKLNHVLKTSHLGLGQDVLEGTLSVKNVTGKPIVADIGFTSAAQPAENVADQEIYIPISAKGLNRDSRYADLGSKVFFQECAQSIGRNDFSCHYLEPMASSPNERQTKALLLAPVVDILNKASSWKVALFTPSDQPFRFDTIKDRENKTGWKAGRTMELAANQEVNLNCYLLCHKGTADKAWEAFHYLAHDEEFGQVDWLSKVKVHYYDFLSSAHGKNGLRGGGYEADIPHFKDFHVGLATQHGYYPYIGDFMHPDRKEWLAMQGDAQGAARMSIGKMKERIAATRKAGARAGVYMHTVLFDDASPLFDVLNDSILIDQSGQKKKFTWKGPDTVKQNWWMSFASEDWRNHLLKQAEYIMDVLDPDAIVFDETFVCLGYDYHPERGGPLSAYSIDFFKKMRRLVHSYGQDKVLLTSDCGGSNLVMWADGDAGDHSYPALLGNPLYRKKPIRYKAAIGQKPWVPCSWHFLKMWEEQMDLARKMGTGIGLSNGWIEFNGLNGLDAETSNRLIKDIKGLY</sequence>